<feature type="region of interest" description="Disordered" evidence="1">
    <location>
        <begin position="1"/>
        <end position="24"/>
    </location>
</feature>
<reference evidence="2 3" key="1">
    <citation type="submission" date="2018-06" db="EMBL/GenBank/DDBJ databases">
        <title>A transcriptomic atlas of mushroom development highlights an independent origin of complex multicellularity.</title>
        <authorList>
            <consortium name="DOE Joint Genome Institute"/>
            <person name="Krizsan K."/>
            <person name="Almasi E."/>
            <person name="Merenyi Z."/>
            <person name="Sahu N."/>
            <person name="Viragh M."/>
            <person name="Koszo T."/>
            <person name="Mondo S."/>
            <person name="Kiss B."/>
            <person name="Balint B."/>
            <person name="Kues U."/>
            <person name="Barry K."/>
            <person name="Hegedus J.C."/>
            <person name="Henrissat B."/>
            <person name="Johnson J."/>
            <person name="Lipzen A."/>
            <person name="Ohm R."/>
            <person name="Nagy I."/>
            <person name="Pangilinan J."/>
            <person name="Yan J."/>
            <person name="Xiong Y."/>
            <person name="Grigoriev I.V."/>
            <person name="Hibbett D.S."/>
            <person name="Nagy L.G."/>
        </authorList>
    </citation>
    <scope>NUCLEOTIDE SEQUENCE [LARGE SCALE GENOMIC DNA]</scope>
    <source>
        <strain evidence="2 3">SZMC22713</strain>
    </source>
</reference>
<dbReference type="STRING" id="50990.A0A4Y7Q2U9"/>
<proteinExistence type="predicted"/>
<protein>
    <submittedName>
        <fullName evidence="2">Uncharacterized protein</fullName>
    </submittedName>
</protein>
<sequence>MHDHAASPSHIPPQSTSSLSVTSSSDSYATQTERRFDSMLAKVRPFIPAPIRRRIFKHINTLPVELLAEIFLWCHPIGIFPRPSRDRAPILLERVCRVWRLVSLNTPQLWTHILIEDMKWSWDPPTTWNSRLFDEWLRRSGNCPLSFTIKDHNIEYHAPFTLKLQAEAHRWKSDSRKCTDVD</sequence>
<keyword evidence="3" id="KW-1185">Reference proteome</keyword>
<organism evidence="2 3">
    <name type="scientific">Rickenella mellea</name>
    <dbReference type="NCBI Taxonomy" id="50990"/>
    <lineage>
        <taxon>Eukaryota</taxon>
        <taxon>Fungi</taxon>
        <taxon>Dikarya</taxon>
        <taxon>Basidiomycota</taxon>
        <taxon>Agaricomycotina</taxon>
        <taxon>Agaricomycetes</taxon>
        <taxon>Hymenochaetales</taxon>
        <taxon>Rickenellaceae</taxon>
        <taxon>Rickenella</taxon>
    </lineage>
</organism>
<evidence type="ECO:0000313" key="2">
    <source>
        <dbReference type="EMBL" id="TDL21651.1"/>
    </source>
</evidence>
<dbReference type="Gene3D" id="1.20.1280.50">
    <property type="match status" value="1"/>
</dbReference>
<evidence type="ECO:0000256" key="1">
    <source>
        <dbReference type="SAM" id="MobiDB-lite"/>
    </source>
</evidence>
<accession>A0A4Y7Q2U9</accession>
<dbReference type="Proteomes" id="UP000294933">
    <property type="component" value="Unassembled WGS sequence"/>
</dbReference>
<dbReference type="EMBL" id="ML170179">
    <property type="protein sequence ID" value="TDL21651.1"/>
    <property type="molecule type" value="Genomic_DNA"/>
</dbReference>
<name>A0A4Y7Q2U9_9AGAM</name>
<dbReference type="AlphaFoldDB" id="A0A4Y7Q2U9"/>
<gene>
    <name evidence="2" type="ORF">BD410DRAFT_804034</name>
</gene>
<evidence type="ECO:0000313" key="3">
    <source>
        <dbReference type="Proteomes" id="UP000294933"/>
    </source>
</evidence>
<dbReference type="VEuPathDB" id="FungiDB:BD410DRAFT_804034"/>
<feature type="compositionally biased region" description="Low complexity" evidence="1">
    <location>
        <begin position="15"/>
        <end position="24"/>
    </location>
</feature>
<dbReference type="OrthoDB" id="2269034at2759"/>